<dbReference type="InterPro" id="IPR050597">
    <property type="entry name" value="Cytochrome_c_Oxidase_Subunit"/>
</dbReference>
<keyword evidence="18" id="KW-0406">Ion transport</keyword>
<dbReference type="AlphaFoldDB" id="A0A1W1BPB8"/>
<keyword evidence="19 21" id="KW-0472">Membrane</keyword>
<organism evidence="23">
    <name type="scientific">hydrothermal vent metagenome</name>
    <dbReference type="NCBI Taxonomy" id="652676"/>
    <lineage>
        <taxon>unclassified sequences</taxon>
        <taxon>metagenomes</taxon>
        <taxon>ecological metagenomes</taxon>
    </lineage>
</organism>
<feature type="transmembrane region" description="Helical" evidence="21">
    <location>
        <begin position="33"/>
        <end position="54"/>
    </location>
</feature>
<keyword evidence="6" id="KW-1003">Cell membrane</keyword>
<evidence type="ECO:0000256" key="14">
    <source>
        <dbReference type="ARBA" id="ARBA00022982"/>
    </source>
</evidence>
<dbReference type="GO" id="GO:0016491">
    <property type="term" value="F:oxidoreductase activity"/>
    <property type="evidence" value="ECO:0007669"/>
    <property type="project" value="UniProtKB-KW"/>
</dbReference>
<dbReference type="EMBL" id="FPHE01000061">
    <property type="protein sequence ID" value="SFV55410.1"/>
    <property type="molecule type" value="Genomic_DNA"/>
</dbReference>
<dbReference type="GO" id="GO:0020037">
    <property type="term" value="F:heme binding"/>
    <property type="evidence" value="ECO:0007669"/>
    <property type="project" value="InterPro"/>
</dbReference>
<evidence type="ECO:0000256" key="8">
    <source>
        <dbReference type="ARBA" id="ARBA00022617"/>
    </source>
</evidence>
<dbReference type="Pfam" id="PF13442">
    <property type="entry name" value="Cytochrome_CBB3"/>
    <property type="match status" value="2"/>
</dbReference>
<comment type="cofactor">
    <cofactor evidence="1">
        <name>heme c</name>
        <dbReference type="ChEBI" id="CHEBI:61717"/>
    </cofactor>
</comment>
<keyword evidence="5" id="KW-0813">Transport</keyword>
<dbReference type="PANTHER" id="PTHR33751">
    <property type="entry name" value="CBB3-TYPE CYTOCHROME C OXIDASE SUBUNIT FIXP"/>
    <property type="match status" value="1"/>
</dbReference>
<dbReference type="PROSITE" id="PS51007">
    <property type="entry name" value="CYTC"/>
    <property type="match status" value="1"/>
</dbReference>
<evidence type="ECO:0000256" key="2">
    <source>
        <dbReference type="ARBA" id="ARBA00004533"/>
    </source>
</evidence>
<dbReference type="InterPro" id="IPR009056">
    <property type="entry name" value="Cyt_c-like_dom"/>
</dbReference>
<dbReference type="GO" id="GO:0005506">
    <property type="term" value="F:iron ion binding"/>
    <property type="evidence" value="ECO:0007669"/>
    <property type="project" value="InterPro"/>
</dbReference>
<dbReference type="PRINTS" id="PR00605">
    <property type="entry name" value="CYTCHROMECIC"/>
</dbReference>
<evidence type="ECO:0000256" key="5">
    <source>
        <dbReference type="ARBA" id="ARBA00022448"/>
    </source>
</evidence>
<keyword evidence="9" id="KW-0679">Respiratory chain</keyword>
<reference evidence="23" key="1">
    <citation type="submission" date="2016-10" db="EMBL/GenBank/DDBJ databases">
        <authorList>
            <person name="de Groot N.N."/>
        </authorList>
    </citation>
    <scope>NUCLEOTIDE SEQUENCE</scope>
</reference>
<protein>
    <recommendedName>
        <fullName evidence="20">Cytochrome c oxidase subunit III</fullName>
    </recommendedName>
</protein>
<keyword evidence="13" id="KW-0375">Hydrogen ion transport</keyword>
<keyword evidence="16 23" id="KW-0560">Oxidoreductase</keyword>
<dbReference type="InterPro" id="IPR038414">
    <property type="entry name" value="CcoP_N_sf"/>
</dbReference>
<evidence type="ECO:0000256" key="19">
    <source>
        <dbReference type="ARBA" id="ARBA00023136"/>
    </source>
</evidence>
<evidence type="ECO:0000256" key="10">
    <source>
        <dbReference type="ARBA" id="ARBA00022692"/>
    </source>
</evidence>
<evidence type="ECO:0000256" key="18">
    <source>
        <dbReference type="ARBA" id="ARBA00023065"/>
    </source>
</evidence>
<dbReference type="PANTHER" id="PTHR33751:SF1">
    <property type="entry name" value="CBB3-TYPE CYTOCHROME C OXIDASE SUBUNIT FIXP"/>
    <property type="match status" value="1"/>
</dbReference>
<name>A0A1W1BPB8_9ZZZZ</name>
<evidence type="ECO:0000256" key="16">
    <source>
        <dbReference type="ARBA" id="ARBA00023002"/>
    </source>
</evidence>
<dbReference type="Gene3D" id="6.10.280.130">
    <property type="match status" value="1"/>
</dbReference>
<dbReference type="Pfam" id="PF14715">
    <property type="entry name" value="FixP_N"/>
    <property type="match status" value="1"/>
</dbReference>
<evidence type="ECO:0000256" key="15">
    <source>
        <dbReference type="ARBA" id="ARBA00022989"/>
    </source>
</evidence>
<evidence type="ECO:0000259" key="22">
    <source>
        <dbReference type="PROSITE" id="PS51007"/>
    </source>
</evidence>
<gene>
    <name evidence="23" type="ORF">MNB_SV-12-1454</name>
</gene>
<keyword evidence="8" id="KW-0349">Heme</keyword>
<keyword evidence="11" id="KW-0479">Metal-binding</keyword>
<evidence type="ECO:0000256" key="9">
    <source>
        <dbReference type="ARBA" id="ARBA00022660"/>
    </source>
</evidence>
<proteinExistence type="inferred from homology"/>
<dbReference type="InterPro" id="IPR036909">
    <property type="entry name" value="Cyt_c-like_dom_sf"/>
</dbReference>
<evidence type="ECO:0000256" key="4">
    <source>
        <dbReference type="ARBA" id="ARBA00006113"/>
    </source>
</evidence>
<dbReference type="GO" id="GO:0006119">
    <property type="term" value="P:oxidative phosphorylation"/>
    <property type="evidence" value="ECO:0007669"/>
    <property type="project" value="UniProtKB-UniPathway"/>
</dbReference>
<dbReference type="GO" id="GO:0005886">
    <property type="term" value="C:plasma membrane"/>
    <property type="evidence" value="ECO:0007669"/>
    <property type="project" value="UniProtKB-SubCell"/>
</dbReference>
<feature type="domain" description="Cytochrome c" evidence="22">
    <location>
        <begin position="140"/>
        <end position="294"/>
    </location>
</feature>
<evidence type="ECO:0000256" key="21">
    <source>
        <dbReference type="SAM" id="Phobius"/>
    </source>
</evidence>
<dbReference type="InterPro" id="IPR032858">
    <property type="entry name" value="CcoP_N"/>
</dbReference>
<keyword evidence="17" id="KW-0408">Iron</keyword>
<dbReference type="GO" id="GO:1902600">
    <property type="term" value="P:proton transmembrane transport"/>
    <property type="evidence" value="ECO:0007669"/>
    <property type="project" value="UniProtKB-KW"/>
</dbReference>
<evidence type="ECO:0000256" key="6">
    <source>
        <dbReference type="ARBA" id="ARBA00022475"/>
    </source>
</evidence>
<evidence type="ECO:0000313" key="23">
    <source>
        <dbReference type="EMBL" id="SFV55410.1"/>
    </source>
</evidence>
<accession>A0A1W1BPB8</accession>
<dbReference type="Gene3D" id="1.10.760.10">
    <property type="entry name" value="Cytochrome c-like domain"/>
    <property type="match status" value="2"/>
</dbReference>
<evidence type="ECO:0000256" key="7">
    <source>
        <dbReference type="ARBA" id="ARBA00022519"/>
    </source>
</evidence>
<keyword evidence="10 21" id="KW-0812">Transmembrane</keyword>
<dbReference type="GO" id="GO:0009055">
    <property type="term" value="F:electron transfer activity"/>
    <property type="evidence" value="ECO:0007669"/>
    <property type="project" value="InterPro"/>
</dbReference>
<evidence type="ECO:0000256" key="12">
    <source>
        <dbReference type="ARBA" id="ARBA00022737"/>
    </source>
</evidence>
<evidence type="ECO:0000256" key="13">
    <source>
        <dbReference type="ARBA" id="ARBA00022781"/>
    </source>
</evidence>
<dbReference type="InterPro" id="IPR008168">
    <property type="entry name" value="Cyt_C_IC"/>
</dbReference>
<evidence type="ECO:0000256" key="11">
    <source>
        <dbReference type="ARBA" id="ARBA00022723"/>
    </source>
</evidence>
<comment type="subcellular location">
    <subcellularLocation>
        <location evidence="2">Cell inner membrane</location>
    </subcellularLocation>
</comment>
<comment type="pathway">
    <text evidence="3">Energy metabolism; oxidative phosphorylation.</text>
</comment>
<comment type="similarity">
    <text evidence="4">Belongs to the CcoP / FixP family.</text>
</comment>
<evidence type="ECO:0000256" key="3">
    <source>
        <dbReference type="ARBA" id="ARBA00004673"/>
    </source>
</evidence>
<keyword evidence="14" id="KW-0249">Electron transport</keyword>
<keyword evidence="15 21" id="KW-1133">Transmembrane helix</keyword>
<dbReference type="UniPathway" id="UPA00705"/>
<evidence type="ECO:0000256" key="17">
    <source>
        <dbReference type="ARBA" id="ARBA00023004"/>
    </source>
</evidence>
<evidence type="ECO:0000256" key="1">
    <source>
        <dbReference type="ARBA" id="ARBA00001926"/>
    </source>
</evidence>
<keyword evidence="12" id="KW-0677">Repeat</keyword>
<evidence type="ECO:0000256" key="20">
    <source>
        <dbReference type="ARBA" id="ARBA00029635"/>
    </source>
</evidence>
<dbReference type="SUPFAM" id="SSF46626">
    <property type="entry name" value="Cytochrome c"/>
    <property type="match status" value="2"/>
</dbReference>
<keyword evidence="7" id="KW-0997">Cell inner membrane</keyword>
<dbReference type="PIRSF" id="PIRSF000006">
    <property type="entry name" value="Cbb3-Cox_fixP"/>
    <property type="match status" value="1"/>
</dbReference>
<dbReference type="InterPro" id="IPR004678">
    <property type="entry name" value="Cyt_c_oxidase_cbb3_su3"/>
</dbReference>
<feature type="transmembrane region" description="Helical" evidence="21">
    <location>
        <begin position="86"/>
        <end position="104"/>
    </location>
</feature>
<sequence length="297" mass="31757">MNSMFKGGIILIIALMAATYFMAGDAFSLGEDYINDLTMLGAFAIIAITVFVALKYINQIKNDTAGGELADENWDGIGEYTNNIPVGWGVIFIGTIVWMLWYFFIGYPTNQFSQIGQYNEEVNEYNVKFKSQWDNPTADTLSAMGESVFGVQCAPCHGVDAEGIDGKAQDLTHRISKAQVLKVIANGQEELGYPMGAMPGGMATGADAEAIATWIAGGLKGEKPAAFAACASCHGEDAKGMNGMAPNLTEYDTILMTKVLTNGKKSSIGTMPSFKGRLNDTQTRALGAFLSSIKAGE</sequence>